<dbReference type="InterPro" id="IPR029044">
    <property type="entry name" value="Nucleotide-diphossugar_trans"/>
</dbReference>
<keyword evidence="3 14" id="KW-0808">Transferase</keyword>
<keyword evidence="5" id="KW-0378">Hydrolase</keyword>
<dbReference type="PANTHER" id="PTHR43867">
    <property type="entry name" value="CELLULOSE SYNTHASE CATALYTIC SUBUNIT A [UDP-FORMING]"/>
    <property type="match status" value="1"/>
</dbReference>
<evidence type="ECO:0000256" key="1">
    <source>
        <dbReference type="ARBA" id="ARBA00004141"/>
    </source>
</evidence>
<feature type="transmembrane region" description="Helical" evidence="13">
    <location>
        <begin position="747"/>
        <end position="769"/>
    </location>
</feature>
<feature type="transmembrane region" description="Helical" evidence="13">
    <location>
        <begin position="713"/>
        <end position="735"/>
    </location>
</feature>
<dbReference type="InterPro" id="IPR017853">
    <property type="entry name" value="GH"/>
</dbReference>
<accession>A0A9E4K2L8</accession>
<evidence type="ECO:0000256" key="6">
    <source>
        <dbReference type="ARBA" id="ARBA00022842"/>
    </source>
</evidence>
<comment type="subcellular location">
    <subcellularLocation>
        <location evidence="1">Membrane</location>
        <topology evidence="1">Multi-pass membrane protein</topology>
    </subcellularLocation>
</comment>
<comment type="caution">
    <text evidence="14">The sequence shown here is derived from an EMBL/GenBank/DDBJ whole genome shotgun (WGS) entry which is preliminary data.</text>
</comment>
<dbReference type="GO" id="GO:0005886">
    <property type="term" value="C:plasma membrane"/>
    <property type="evidence" value="ECO:0007669"/>
    <property type="project" value="TreeGrafter"/>
</dbReference>
<evidence type="ECO:0000256" key="13">
    <source>
        <dbReference type="SAM" id="Phobius"/>
    </source>
</evidence>
<evidence type="ECO:0000256" key="7">
    <source>
        <dbReference type="ARBA" id="ARBA00022989"/>
    </source>
</evidence>
<protein>
    <recommendedName>
        <fullName evidence="11">Beta-monoglucosyldiacylglycerol synthase</fullName>
        <ecNumber evidence="10">2.4.1.336</ecNumber>
    </recommendedName>
    <alternativeName>
        <fullName evidence="12">UDP-glucose:1,2-diacylglycerol 3-beta-D-glucosyltransferase</fullName>
    </alternativeName>
</protein>
<evidence type="ECO:0000256" key="9">
    <source>
        <dbReference type="ARBA" id="ARBA00053004"/>
    </source>
</evidence>
<dbReference type="Gene3D" id="3.20.20.80">
    <property type="entry name" value="Glycosidases"/>
    <property type="match status" value="1"/>
</dbReference>
<dbReference type="GO" id="GO:0005975">
    <property type="term" value="P:carbohydrate metabolic process"/>
    <property type="evidence" value="ECO:0007669"/>
    <property type="project" value="InterPro"/>
</dbReference>
<feature type="transmembrane region" description="Helical" evidence="13">
    <location>
        <begin position="370"/>
        <end position="389"/>
    </location>
</feature>
<dbReference type="SUPFAM" id="SSF51445">
    <property type="entry name" value="(Trans)glycosidases"/>
    <property type="match status" value="1"/>
</dbReference>
<evidence type="ECO:0000256" key="11">
    <source>
        <dbReference type="ARBA" id="ARBA00068721"/>
    </source>
</evidence>
<evidence type="ECO:0000256" key="5">
    <source>
        <dbReference type="ARBA" id="ARBA00022801"/>
    </source>
</evidence>
<evidence type="ECO:0000256" key="2">
    <source>
        <dbReference type="ARBA" id="ARBA00022676"/>
    </source>
</evidence>
<dbReference type="GO" id="GO:0016758">
    <property type="term" value="F:hexosyltransferase activity"/>
    <property type="evidence" value="ECO:0007669"/>
    <property type="project" value="TreeGrafter"/>
</dbReference>
<dbReference type="Pfam" id="PF13641">
    <property type="entry name" value="Glyco_tranf_2_3"/>
    <property type="match status" value="1"/>
</dbReference>
<dbReference type="InterPro" id="IPR000490">
    <property type="entry name" value="Glyco_hydro_17"/>
</dbReference>
<dbReference type="AlphaFoldDB" id="A0A9E4K2L8"/>
<evidence type="ECO:0000313" key="15">
    <source>
        <dbReference type="Proteomes" id="UP000886687"/>
    </source>
</evidence>
<organism evidence="14 15">
    <name type="scientific">Candidatus Thiodiazotropha lotti</name>
    <dbReference type="NCBI Taxonomy" id="2792787"/>
    <lineage>
        <taxon>Bacteria</taxon>
        <taxon>Pseudomonadati</taxon>
        <taxon>Pseudomonadota</taxon>
        <taxon>Gammaproteobacteria</taxon>
        <taxon>Chromatiales</taxon>
        <taxon>Sedimenticolaceae</taxon>
        <taxon>Candidatus Thiodiazotropha</taxon>
    </lineage>
</organism>
<dbReference type="EMBL" id="JAEPDI010000003">
    <property type="protein sequence ID" value="MCG7938481.1"/>
    <property type="molecule type" value="Genomic_DNA"/>
</dbReference>
<evidence type="ECO:0000313" key="14">
    <source>
        <dbReference type="EMBL" id="MCG7938481.1"/>
    </source>
</evidence>
<reference evidence="14" key="1">
    <citation type="journal article" date="2021" name="Proc. Natl. Acad. Sci. U.S.A.">
        <title>Global biogeography of chemosynthetic symbionts reveals both localized and globally distributed symbiont groups. .</title>
        <authorList>
            <person name="Osvatic J.T."/>
            <person name="Wilkins L.G.E."/>
            <person name="Leibrecht L."/>
            <person name="Leray M."/>
            <person name="Zauner S."/>
            <person name="Polzin J."/>
            <person name="Camacho Y."/>
            <person name="Gros O."/>
            <person name="van Gils J.A."/>
            <person name="Eisen J.A."/>
            <person name="Petersen J.M."/>
            <person name="Yuen B."/>
        </authorList>
    </citation>
    <scope>NUCLEOTIDE SEQUENCE</scope>
    <source>
        <strain evidence="14">MAGL173</strain>
    </source>
</reference>
<gene>
    <name evidence="14" type="ORF">JAZ04_06435</name>
</gene>
<keyword evidence="4 13" id="KW-0812">Transmembrane</keyword>
<dbReference type="SUPFAM" id="SSF53448">
    <property type="entry name" value="Nucleotide-diphospho-sugar transferases"/>
    <property type="match status" value="1"/>
</dbReference>
<feature type="transmembrane region" description="Helical" evidence="13">
    <location>
        <begin position="309"/>
        <end position="328"/>
    </location>
</feature>
<keyword evidence="2 14" id="KW-0328">Glycosyltransferase</keyword>
<dbReference type="FunFam" id="3.90.550.10:FF:000164">
    <property type="entry name" value="Beta-(1-3)-glucosyl transferase"/>
    <property type="match status" value="1"/>
</dbReference>
<evidence type="ECO:0000256" key="3">
    <source>
        <dbReference type="ARBA" id="ARBA00022679"/>
    </source>
</evidence>
<evidence type="ECO:0000256" key="10">
    <source>
        <dbReference type="ARBA" id="ARBA00066964"/>
    </source>
</evidence>
<dbReference type="PROSITE" id="PS00587">
    <property type="entry name" value="GLYCOSYL_HYDROL_F17"/>
    <property type="match status" value="1"/>
</dbReference>
<dbReference type="Gene3D" id="3.90.550.10">
    <property type="entry name" value="Spore Coat Polysaccharide Biosynthesis Protein SpsA, Chain A"/>
    <property type="match status" value="1"/>
</dbReference>
<dbReference type="GO" id="GO:0004553">
    <property type="term" value="F:hydrolase activity, hydrolyzing O-glycosyl compounds"/>
    <property type="evidence" value="ECO:0007669"/>
    <property type="project" value="InterPro"/>
</dbReference>
<feature type="transmembrane region" description="Helical" evidence="13">
    <location>
        <begin position="340"/>
        <end position="358"/>
    </location>
</feature>
<proteinExistence type="predicted"/>
<keyword evidence="7 13" id="KW-1133">Transmembrane helix</keyword>
<dbReference type="InterPro" id="IPR050321">
    <property type="entry name" value="Glycosyltr_2/OpgH_subfam"/>
</dbReference>
<feature type="transmembrane region" description="Helical" evidence="13">
    <location>
        <begin position="827"/>
        <end position="848"/>
    </location>
</feature>
<evidence type="ECO:0000256" key="8">
    <source>
        <dbReference type="ARBA" id="ARBA00023136"/>
    </source>
</evidence>
<keyword evidence="8 13" id="KW-0472">Membrane</keyword>
<dbReference type="EC" id="2.4.1.336" evidence="10"/>
<evidence type="ECO:0000256" key="12">
    <source>
        <dbReference type="ARBA" id="ARBA00078564"/>
    </source>
</evidence>
<feature type="transmembrane region" description="Helical" evidence="13">
    <location>
        <begin position="798"/>
        <end position="815"/>
    </location>
</feature>
<name>A0A9E4K2L8_9GAMM</name>
<dbReference type="PANTHER" id="PTHR43867:SF4">
    <property type="entry name" value="BETA-(1-3)-GLUCOSYL TRANSFERASE"/>
    <property type="match status" value="1"/>
</dbReference>
<evidence type="ECO:0000256" key="4">
    <source>
        <dbReference type="ARBA" id="ARBA00022692"/>
    </source>
</evidence>
<keyword evidence="6" id="KW-0460">Magnesium</keyword>
<comment type="catalytic activity">
    <reaction evidence="9">
        <text>a 1,2-diacyl-sn-glycerol + UDP-alpha-D-glucose = a 1,2-diacyl-3-O-(beta-D-glucopyranosyl)-sn-glycerol + UDP + H(+)</text>
        <dbReference type="Rhea" id="RHEA:17285"/>
        <dbReference type="ChEBI" id="CHEBI:15378"/>
        <dbReference type="ChEBI" id="CHEBI:17815"/>
        <dbReference type="ChEBI" id="CHEBI:58223"/>
        <dbReference type="ChEBI" id="CHEBI:58885"/>
        <dbReference type="ChEBI" id="CHEBI:75799"/>
        <dbReference type="EC" id="2.4.1.336"/>
    </reaction>
</comment>
<sequence length="884" mass="100251">MLRPNLVITLAIALLTLMIWNLLSGSSSEPPWPKRIQGFSFSPVRAWHDPSLGHYPSEAEIEADLLLLSDKTYAVRSYSVSGSYREIPRLAEEQGLNVALGAWIDGDQATNSEEIENLISLSRQHHRNVVRVMVGNEALYRGDITLQQAIDYLTLVKQRVWAPVSVAEPWHIWLEYPQLAEHVDYIAAHILPYWEGQSVDAAVDFTVRTFEKLQQTFPNKPIVIAEVGWPSNGRPRREATPSQANQASFLRRFLQVAEERGYIYYVMEAFDQPWKERQESGVGTYWGVYDIDRNAKFTFSEPVVDVPHWRELAAISILFGVIALLFLFRDSEGLRSSGRGFLALVAYAAATGAVWMFYDYTRQYMTLNTVLVGIVLFIGMLGVLVVLFAEAHEWAESLWLRQWRRQPKRKQVNDDDLPMVSIHVPAYNEPPDMMIETLNALAKLDYPNYEVLVIDNNTKDPLVWKPVEAHCEKLGQRFRFFHRSPLAGFKAGALNFTLQESHPDAQVIAVIDSDYQVEASWLRDLVPLFQRRETAIVQSPQDYRDGSESCFKAMCLAEYRGFFHIGMVTRNERNAIIQHGTMTMVRRSVLDEIGGWGEWCITEDADLGLRVFEQGHEAVYIPKSYGRGLMPDTFLDFKKQRFRWAYGAVQILKHHLGMLFATRTSQLTPGQRYHFIAGWLPWFADGFNLFFNIAAITWSACMLIWPVDFTAPLPLFAVLPMSLFVFKILKMFFLYRRRVEATVRQSIAAALAGLALSHTIALAIVQGIWTSGLPFFRTPKQANNSGLLKALQDAREEALFFLALLLAATVINWQYGADSPDAQIWSIVLLLQAIPYGAAIIVSMISAFPNLSARIVGPMGVMPDTLEGQTTEIDPGLLLQNPDK</sequence>
<dbReference type="Proteomes" id="UP000886687">
    <property type="component" value="Unassembled WGS sequence"/>
</dbReference>